<dbReference type="KEGG" id="eiv:EIN_168080"/>
<proteinExistence type="predicted"/>
<evidence type="ECO:0000313" key="2">
    <source>
        <dbReference type="Proteomes" id="UP000014680"/>
    </source>
</evidence>
<dbReference type="VEuPathDB" id="AmoebaDB:EIN_168080"/>
<reference evidence="1 2" key="1">
    <citation type="submission" date="2012-10" db="EMBL/GenBank/DDBJ databases">
        <authorList>
            <person name="Zafar N."/>
            <person name="Inman J."/>
            <person name="Hall N."/>
            <person name="Lorenzi H."/>
            <person name="Caler E."/>
        </authorList>
    </citation>
    <scope>NUCLEOTIDE SEQUENCE [LARGE SCALE GENOMIC DNA]</scope>
    <source>
        <strain evidence="1 2">IP1</strain>
    </source>
</reference>
<keyword evidence="2" id="KW-1185">Reference proteome</keyword>
<dbReference type="EMBL" id="KB207112">
    <property type="protein sequence ID" value="ELP84453.1"/>
    <property type="molecule type" value="Genomic_DNA"/>
</dbReference>
<protein>
    <submittedName>
        <fullName evidence="1">Uncharacterized protein</fullName>
    </submittedName>
</protein>
<sequence>MKCHYAMSSKLENKHKSKTFEALQQSTLIGLMNTIGFSFQLRRPERKANKTLQFFYVMETFYYCNRLSFETKISTYCDSRLEDDLLKLSKTNESYNLKTIKRRRELSRASMSFNLLVETLENIGFEFITKEGKKSLKTVKMIKIEKILYNNEIIFDKQQIKDIGEKVNKIVADFLESNKEDRLPIFNAFDHQVLSNFSLNNLFQTFKADTEYEEENQTGFL</sequence>
<dbReference type="RefSeq" id="XP_004183799.1">
    <property type="nucleotide sequence ID" value="XM_004183751.1"/>
</dbReference>
<accession>A0A0A1U0Q0</accession>
<evidence type="ECO:0000313" key="1">
    <source>
        <dbReference type="EMBL" id="ELP84453.1"/>
    </source>
</evidence>
<gene>
    <name evidence="1" type="ORF">EIN_168080</name>
</gene>
<dbReference type="Proteomes" id="UP000014680">
    <property type="component" value="Unassembled WGS sequence"/>
</dbReference>
<name>A0A0A1U0Q0_ENTIV</name>
<dbReference type="OMA" id="CHYAMSS"/>
<dbReference type="GeneID" id="14883541"/>
<dbReference type="AlphaFoldDB" id="A0A0A1U0Q0"/>
<organism evidence="1 2">
    <name type="scientific">Entamoeba invadens IP1</name>
    <dbReference type="NCBI Taxonomy" id="370355"/>
    <lineage>
        <taxon>Eukaryota</taxon>
        <taxon>Amoebozoa</taxon>
        <taxon>Evosea</taxon>
        <taxon>Archamoebae</taxon>
        <taxon>Mastigamoebida</taxon>
        <taxon>Entamoebidae</taxon>
        <taxon>Entamoeba</taxon>
    </lineage>
</organism>